<dbReference type="Proteomes" id="UP001165064">
    <property type="component" value="Unassembled WGS sequence"/>
</dbReference>
<gene>
    <name evidence="1" type="ORF">Amon02_000802100</name>
</gene>
<protein>
    <submittedName>
        <fullName evidence="1">Unnamed protein product</fullName>
    </submittedName>
</protein>
<dbReference type="EMBL" id="BSXS01006913">
    <property type="protein sequence ID" value="GME86550.1"/>
    <property type="molecule type" value="Genomic_DNA"/>
</dbReference>
<keyword evidence="2" id="KW-1185">Reference proteome</keyword>
<name>A0ACB5TDZ3_AMBMO</name>
<proteinExistence type="predicted"/>
<sequence>MSTAADISSKEILRDFLLKDLFQVLPKTTFERIVSRAIKTRLTQDQKDELYRILNEQKDRVSVSVVKSQIDDLELIDKFNPEQSSETVMMTDLELEKLIASMGALNETIEKEIDEVEAEAQKELDEIKDLVDGMTDLKHGSISFGDSLQALLEEVDQLEDKLKL</sequence>
<accession>A0ACB5TDZ3</accession>
<comment type="caution">
    <text evidence="1">The sequence shown here is derived from an EMBL/GenBank/DDBJ whole genome shotgun (WGS) entry which is preliminary data.</text>
</comment>
<evidence type="ECO:0000313" key="1">
    <source>
        <dbReference type="EMBL" id="GME86550.1"/>
    </source>
</evidence>
<organism evidence="1 2">
    <name type="scientific">Ambrosiozyma monospora</name>
    <name type="common">Yeast</name>
    <name type="synonym">Endomycopsis monosporus</name>
    <dbReference type="NCBI Taxonomy" id="43982"/>
    <lineage>
        <taxon>Eukaryota</taxon>
        <taxon>Fungi</taxon>
        <taxon>Dikarya</taxon>
        <taxon>Ascomycota</taxon>
        <taxon>Saccharomycotina</taxon>
        <taxon>Pichiomycetes</taxon>
        <taxon>Pichiales</taxon>
        <taxon>Pichiaceae</taxon>
        <taxon>Ambrosiozyma</taxon>
    </lineage>
</organism>
<reference evidence="1" key="1">
    <citation type="submission" date="2023-04" db="EMBL/GenBank/DDBJ databases">
        <title>Ambrosiozyma monospora NBRC 10751.</title>
        <authorList>
            <person name="Ichikawa N."/>
            <person name="Sato H."/>
            <person name="Tonouchi N."/>
        </authorList>
    </citation>
    <scope>NUCLEOTIDE SEQUENCE</scope>
    <source>
        <strain evidence="1">NBRC 10751</strain>
    </source>
</reference>
<evidence type="ECO:0000313" key="2">
    <source>
        <dbReference type="Proteomes" id="UP001165064"/>
    </source>
</evidence>